<accession>A0A9D1G9P7</accession>
<dbReference type="PANTHER" id="PTHR30024">
    <property type="entry name" value="ALIPHATIC SULFONATES-BINDING PROTEIN-RELATED"/>
    <property type="match status" value="1"/>
</dbReference>
<gene>
    <name evidence="5" type="ORF">IAB59_01605</name>
</gene>
<reference evidence="5" key="2">
    <citation type="journal article" date="2021" name="PeerJ">
        <title>Extensive microbial diversity within the chicken gut microbiome revealed by metagenomics and culture.</title>
        <authorList>
            <person name="Gilroy R."/>
            <person name="Ravi A."/>
            <person name="Getino M."/>
            <person name="Pursley I."/>
            <person name="Horton D.L."/>
            <person name="Alikhan N.F."/>
            <person name="Baker D."/>
            <person name="Gharbi K."/>
            <person name="Hall N."/>
            <person name="Watson M."/>
            <person name="Adriaenssens E.M."/>
            <person name="Foster-Nyarko E."/>
            <person name="Jarju S."/>
            <person name="Secka A."/>
            <person name="Antonio M."/>
            <person name="Oren A."/>
            <person name="Chaudhuri R.R."/>
            <person name="La Ragione R."/>
            <person name="Hildebrand F."/>
            <person name="Pallen M.J."/>
        </authorList>
    </citation>
    <scope>NUCLEOTIDE SEQUENCE</scope>
    <source>
        <strain evidence="5">CHK195-26880</strain>
    </source>
</reference>
<dbReference type="Pfam" id="PF09084">
    <property type="entry name" value="NMT1"/>
    <property type="match status" value="1"/>
</dbReference>
<evidence type="ECO:0000256" key="2">
    <source>
        <dbReference type="ARBA" id="ARBA00010742"/>
    </source>
</evidence>
<dbReference type="GO" id="GO:0042597">
    <property type="term" value="C:periplasmic space"/>
    <property type="evidence" value="ECO:0007669"/>
    <property type="project" value="UniProtKB-SubCell"/>
</dbReference>
<sequence>MPEMTLEWALTDAGIDSKEDVNIDTSVAFSAMSSAFIGGTGDFVALFEPNALELEKEGYGYVVASLGELGGVVPYTAFFARDSYLNENKELIENFDKAIQKGIDFVHNSSDEKIAEAIIDQFPNTSLDDLTKIVKRYRSIEAWPDNTEFTEEEFDHLQDIMINAGELDSKVPFSDLMYEK</sequence>
<dbReference type="Gene3D" id="3.40.190.10">
    <property type="entry name" value="Periplasmic binding protein-like II"/>
    <property type="match status" value="1"/>
</dbReference>
<evidence type="ECO:0000256" key="1">
    <source>
        <dbReference type="ARBA" id="ARBA00004418"/>
    </source>
</evidence>
<feature type="domain" description="SsuA/THI5-like" evidence="4">
    <location>
        <begin position="5"/>
        <end position="111"/>
    </location>
</feature>
<dbReference type="PANTHER" id="PTHR30024:SF47">
    <property type="entry name" value="TAURINE-BINDING PERIPLASMIC PROTEIN"/>
    <property type="match status" value="1"/>
</dbReference>
<dbReference type="Proteomes" id="UP000886833">
    <property type="component" value="Unassembled WGS sequence"/>
</dbReference>
<evidence type="ECO:0000313" key="6">
    <source>
        <dbReference type="Proteomes" id="UP000886833"/>
    </source>
</evidence>
<dbReference type="AlphaFoldDB" id="A0A9D1G9P7"/>
<protein>
    <submittedName>
        <fullName evidence="5">ABC transporter substrate-binding protein</fullName>
    </submittedName>
</protein>
<evidence type="ECO:0000259" key="4">
    <source>
        <dbReference type="Pfam" id="PF09084"/>
    </source>
</evidence>
<comment type="subcellular location">
    <subcellularLocation>
        <location evidence="1">Periplasm</location>
    </subcellularLocation>
</comment>
<dbReference type="InterPro" id="IPR015168">
    <property type="entry name" value="SsuA/THI5"/>
</dbReference>
<comment type="similarity">
    <text evidence="2">Belongs to the bacterial solute-binding protein SsuA/TauA family.</text>
</comment>
<dbReference type="SUPFAM" id="SSF53850">
    <property type="entry name" value="Periplasmic binding protein-like II"/>
    <property type="match status" value="1"/>
</dbReference>
<keyword evidence="3" id="KW-0732">Signal</keyword>
<proteinExistence type="inferred from homology"/>
<evidence type="ECO:0000256" key="3">
    <source>
        <dbReference type="ARBA" id="ARBA00022729"/>
    </source>
</evidence>
<evidence type="ECO:0000313" key="5">
    <source>
        <dbReference type="EMBL" id="HIT37160.1"/>
    </source>
</evidence>
<comment type="caution">
    <text evidence="5">The sequence shown here is derived from an EMBL/GenBank/DDBJ whole genome shotgun (WGS) entry which is preliminary data.</text>
</comment>
<dbReference type="EMBL" id="DVKQ01000017">
    <property type="protein sequence ID" value="HIT37160.1"/>
    <property type="molecule type" value="Genomic_DNA"/>
</dbReference>
<reference evidence="5" key="1">
    <citation type="submission" date="2020-10" db="EMBL/GenBank/DDBJ databases">
        <authorList>
            <person name="Gilroy R."/>
        </authorList>
    </citation>
    <scope>NUCLEOTIDE SEQUENCE</scope>
    <source>
        <strain evidence="5">CHK195-26880</strain>
    </source>
</reference>
<name>A0A9D1G9P7_9FIRM</name>
<organism evidence="5 6">
    <name type="scientific">Candidatus Onthousia faecipullorum</name>
    <dbReference type="NCBI Taxonomy" id="2840887"/>
    <lineage>
        <taxon>Bacteria</taxon>
        <taxon>Bacillati</taxon>
        <taxon>Bacillota</taxon>
        <taxon>Bacilli</taxon>
        <taxon>Candidatus Onthousia</taxon>
    </lineage>
</organism>